<feature type="region of interest" description="Disordered" evidence="1">
    <location>
        <begin position="1"/>
        <end position="65"/>
    </location>
</feature>
<feature type="compositionally biased region" description="Basic and acidic residues" evidence="1">
    <location>
        <begin position="1"/>
        <end position="12"/>
    </location>
</feature>
<dbReference type="RefSeq" id="WP_106186211.1">
    <property type="nucleotide sequence ID" value="NZ_PVTF01000002.1"/>
</dbReference>
<accession>A0A2T0TFY6</accession>
<dbReference type="AlphaFoldDB" id="A0A2T0TFY6"/>
<evidence type="ECO:0000256" key="1">
    <source>
        <dbReference type="SAM" id="MobiDB-lite"/>
    </source>
</evidence>
<evidence type="ECO:0000313" key="3">
    <source>
        <dbReference type="Proteomes" id="UP000239494"/>
    </source>
</evidence>
<dbReference type="Proteomes" id="UP000239494">
    <property type="component" value="Unassembled WGS sequence"/>
</dbReference>
<protein>
    <submittedName>
        <fullName evidence="2">Uncharacterized protein</fullName>
    </submittedName>
</protein>
<organism evidence="2 3">
    <name type="scientific">Umezawaea tangerina</name>
    <dbReference type="NCBI Taxonomy" id="84725"/>
    <lineage>
        <taxon>Bacteria</taxon>
        <taxon>Bacillati</taxon>
        <taxon>Actinomycetota</taxon>
        <taxon>Actinomycetes</taxon>
        <taxon>Pseudonocardiales</taxon>
        <taxon>Pseudonocardiaceae</taxon>
        <taxon>Umezawaea</taxon>
    </lineage>
</organism>
<proteinExistence type="predicted"/>
<evidence type="ECO:0000313" key="2">
    <source>
        <dbReference type="EMBL" id="PRY44602.1"/>
    </source>
</evidence>
<keyword evidence="3" id="KW-1185">Reference proteome</keyword>
<reference evidence="2 3" key="1">
    <citation type="submission" date="2018-03" db="EMBL/GenBank/DDBJ databases">
        <title>Genomic Encyclopedia of Archaeal and Bacterial Type Strains, Phase II (KMG-II): from individual species to whole genera.</title>
        <authorList>
            <person name="Goeker M."/>
        </authorList>
    </citation>
    <scope>NUCLEOTIDE SEQUENCE [LARGE SCALE GENOMIC DNA]</scope>
    <source>
        <strain evidence="2 3">DSM 44720</strain>
    </source>
</reference>
<comment type="caution">
    <text evidence="2">The sequence shown here is derived from an EMBL/GenBank/DDBJ whole genome shotgun (WGS) entry which is preliminary data.</text>
</comment>
<name>A0A2T0TFY6_9PSEU</name>
<dbReference type="EMBL" id="PVTF01000002">
    <property type="protein sequence ID" value="PRY44602.1"/>
    <property type="molecule type" value="Genomic_DNA"/>
</dbReference>
<sequence length="65" mass="7211">MVKTSGADRESRCYPVQGKALRIQTDNPPRGHGFLLGPRSRTVPPPRDPRSAEGLSWLVKTPFQP</sequence>
<gene>
    <name evidence="2" type="ORF">CLV43_102167</name>
</gene>